<dbReference type="STRING" id="1123756.MGEO_19695"/>
<keyword evidence="2" id="KW-0732">Signal</keyword>
<protein>
    <recommendedName>
        <fullName evidence="5">Energy transducer TonB</fullName>
    </recommendedName>
</protein>
<feature type="compositionally biased region" description="Basic and acidic residues" evidence="1">
    <location>
        <begin position="102"/>
        <end position="113"/>
    </location>
</feature>
<dbReference type="AlphaFoldDB" id="A0A1X4NAY6"/>
<dbReference type="Proteomes" id="UP000193926">
    <property type="component" value="Unassembled WGS sequence"/>
</dbReference>
<proteinExistence type="predicted"/>
<accession>A0A1X4NAY6</accession>
<feature type="region of interest" description="Disordered" evidence="1">
    <location>
        <begin position="51"/>
        <end position="113"/>
    </location>
</feature>
<comment type="caution">
    <text evidence="3">The sequence shown here is derived from an EMBL/GenBank/DDBJ whole genome shotgun (WGS) entry which is preliminary data.</text>
</comment>
<evidence type="ECO:0000256" key="2">
    <source>
        <dbReference type="SAM" id="SignalP"/>
    </source>
</evidence>
<feature type="chain" id="PRO_5012123372" description="Energy transducer TonB" evidence="2">
    <location>
        <begin position="19"/>
        <end position="113"/>
    </location>
</feature>
<evidence type="ECO:0000256" key="1">
    <source>
        <dbReference type="SAM" id="MobiDB-lite"/>
    </source>
</evidence>
<keyword evidence="4" id="KW-1185">Reference proteome</keyword>
<reference evidence="3 4" key="1">
    <citation type="submission" date="2014-03" db="EMBL/GenBank/DDBJ databases">
        <title>The draft genome sequence of Marivita geojedonensis KCTC 23882.</title>
        <authorList>
            <person name="Lai Q."/>
            <person name="Shao Z."/>
        </authorList>
    </citation>
    <scope>NUCLEOTIDE SEQUENCE [LARGE SCALE GENOMIC DNA]</scope>
    <source>
        <strain evidence="3 4">DPG-138</strain>
    </source>
</reference>
<feature type="signal peptide" evidence="2">
    <location>
        <begin position="1"/>
        <end position="18"/>
    </location>
</feature>
<name>A0A1X4NAY6_9RHOB</name>
<evidence type="ECO:0008006" key="5">
    <source>
        <dbReference type="Google" id="ProtNLM"/>
    </source>
</evidence>
<dbReference type="EMBL" id="JFKC01000035">
    <property type="protein sequence ID" value="OSQ43598.1"/>
    <property type="molecule type" value="Genomic_DNA"/>
</dbReference>
<feature type="non-terminal residue" evidence="3">
    <location>
        <position position="113"/>
    </location>
</feature>
<evidence type="ECO:0000313" key="3">
    <source>
        <dbReference type="EMBL" id="OSQ43598.1"/>
    </source>
</evidence>
<gene>
    <name evidence="3" type="ORF">MGEO_19695</name>
</gene>
<evidence type="ECO:0000313" key="4">
    <source>
        <dbReference type="Proteomes" id="UP000193926"/>
    </source>
</evidence>
<feature type="compositionally biased region" description="Low complexity" evidence="1">
    <location>
        <begin position="65"/>
        <end position="101"/>
    </location>
</feature>
<organism evidence="3 4">
    <name type="scientific">Marivita geojedonensis</name>
    <dbReference type="NCBI Taxonomy" id="1123756"/>
    <lineage>
        <taxon>Bacteria</taxon>
        <taxon>Pseudomonadati</taxon>
        <taxon>Pseudomonadota</taxon>
        <taxon>Alphaproteobacteria</taxon>
        <taxon>Rhodobacterales</taxon>
        <taxon>Roseobacteraceae</taxon>
        <taxon>Marivita</taxon>
    </lineage>
</organism>
<sequence length="113" mass="11415">MRIVEFTGFILLSGALHAATLVVAPLPGGGSSGGEGGASEVTLQAATPTLAAMARDWDRPPEVSDAPALATPDTTAAPDRPTQDQPFAPHAETTALAAPHAAPDKPQADTRLP</sequence>